<keyword evidence="1" id="KW-0812">Transmembrane</keyword>
<gene>
    <name evidence="2" type="ORF">DQL93_08790</name>
</gene>
<dbReference type="InterPro" id="IPR017853">
    <property type="entry name" value="GH"/>
</dbReference>
<feature type="transmembrane region" description="Helical" evidence="1">
    <location>
        <begin position="12"/>
        <end position="32"/>
    </location>
</feature>
<dbReference type="EMBL" id="CP031023">
    <property type="protein sequence ID" value="AZA16572.1"/>
    <property type="molecule type" value="Genomic_DNA"/>
</dbReference>
<evidence type="ECO:0000256" key="1">
    <source>
        <dbReference type="SAM" id="Phobius"/>
    </source>
</evidence>
<evidence type="ECO:0000313" key="2">
    <source>
        <dbReference type="EMBL" id="AZA16572.1"/>
    </source>
</evidence>
<sequence length="228" mass="24821">MGQKKHFQHPATLPALLILLAAIISLLAYGLYNYASQTTLPKGASQSAVGLKVSQADFDLSRLEKGGLSFVYLPVDQNFAARREQVAKTKLAYGSIIEVQGEKNAEKQLSRAKRLAAGHWGALPILLDSGQDDPSAANLTAMSKLAYSLVKSHEIMVNAPVKYKKLFPAGCKFLATSASAPSKLDYCFWRYTEKGNVAGVSGIGYKNVMYAYIGTSQQYKEKYGQLSQ</sequence>
<organism evidence="2">
    <name type="scientific">Lactobacillus delbrueckii subsp. lactis</name>
    <dbReference type="NCBI Taxonomy" id="29397"/>
    <lineage>
        <taxon>Bacteria</taxon>
        <taxon>Bacillati</taxon>
        <taxon>Bacillota</taxon>
        <taxon>Bacilli</taxon>
        <taxon>Lactobacillales</taxon>
        <taxon>Lactobacillaceae</taxon>
        <taxon>Lactobacillus</taxon>
    </lineage>
</organism>
<proteinExistence type="predicted"/>
<dbReference type="AlphaFoldDB" id="A0A3G6K727"/>
<protein>
    <submittedName>
        <fullName evidence="2">1,4-beta-N-acetylmuramidase</fullName>
    </submittedName>
</protein>
<name>A0A3G6K727_LACDL</name>
<dbReference type="RefSeq" id="WP_138490628.1">
    <property type="nucleotide sequence ID" value="NZ_CP046131.1"/>
</dbReference>
<keyword evidence="1" id="KW-1133">Transmembrane helix</keyword>
<reference evidence="2" key="1">
    <citation type="submission" date="2018-07" db="EMBL/GenBank/DDBJ databases">
        <authorList>
            <person name="Somerville V."/>
        </authorList>
    </citation>
    <scope>NUCLEOTIDE SEQUENCE</scope>
    <source>
        <strain evidence="2">NWC_2_2</strain>
    </source>
</reference>
<accession>A0A3G6K727</accession>
<keyword evidence="1" id="KW-0472">Membrane</keyword>
<dbReference type="SUPFAM" id="SSF51445">
    <property type="entry name" value="(Trans)glycosidases"/>
    <property type="match status" value="1"/>
</dbReference>